<dbReference type="GeneID" id="87871077"/>
<reference evidence="2 3" key="1">
    <citation type="journal article" date="2023" name="Mol. Phylogenet. Evol.">
        <title>Genome-scale phylogeny and comparative genomics of the fungal order Sordariales.</title>
        <authorList>
            <person name="Hensen N."/>
            <person name="Bonometti L."/>
            <person name="Westerberg I."/>
            <person name="Brannstrom I.O."/>
            <person name="Guillou S."/>
            <person name="Cros-Aarteil S."/>
            <person name="Calhoun S."/>
            <person name="Haridas S."/>
            <person name="Kuo A."/>
            <person name="Mondo S."/>
            <person name="Pangilinan J."/>
            <person name="Riley R."/>
            <person name="LaButti K."/>
            <person name="Andreopoulos B."/>
            <person name="Lipzen A."/>
            <person name="Chen C."/>
            <person name="Yan M."/>
            <person name="Daum C."/>
            <person name="Ng V."/>
            <person name="Clum A."/>
            <person name="Steindorff A."/>
            <person name="Ohm R.A."/>
            <person name="Martin F."/>
            <person name="Silar P."/>
            <person name="Natvig D.O."/>
            <person name="Lalanne C."/>
            <person name="Gautier V."/>
            <person name="Ament-Velasquez S.L."/>
            <person name="Kruys A."/>
            <person name="Hutchinson M.I."/>
            <person name="Powell A.J."/>
            <person name="Barry K."/>
            <person name="Miller A.N."/>
            <person name="Grigoriev I.V."/>
            <person name="Debuchy R."/>
            <person name="Gladieux P."/>
            <person name="Hiltunen Thoren M."/>
            <person name="Johannesson H."/>
        </authorList>
    </citation>
    <scope>NUCLEOTIDE SEQUENCE [LARGE SCALE GENOMIC DNA]</scope>
    <source>
        <strain evidence="2 3">FGSC 10403</strain>
    </source>
</reference>
<protein>
    <submittedName>
        <fullName evidence="2">Uncharacterized protein</fullName>
    </submittedName>
</protein>
<dbReference type="EMBL" id="JAULSX010000006">
    <property type="protein sequence ID" value="KAK3489613.1"/>
    <property type="molecule type" value="Genomic_DNA"/>
</dbReference>
<keyword evidence="3" id="KW-1185">Reference proteome</keyword>
<dbReference type="Proteomes" id="UP001285908">
    <property type="component" value="Unassembled WGS sequence"/>
</dbReference>
<sequence>MTRRSMHFSMIRNISKHFRSALNVGPRLRPSSCAARIWGTISVPLSRIQAIAPQYDHGTEPASGGSLTIRCRRVGSALSFPMAWFWLKHHSQRCSPRPSPRPQEHIITSTGPITFYTQAQVCVAPQSLVQVIHHDTTWWSIPLNGFFCLCLLSAAMSECHLCFHIPLSSSFPCCLVSSLPHATQHMTNTGCPKPQGQRPVCESSHRPDHAANPRWV</sequence>
<proteinExistence type="predicted"/>
<dbReference type="AlphaFoldDB" id="A0AAJ0MQ62"/>
<comment type="caution">
    <text evidence="2">The sequence shown here is derived from an EMBL/GenBank/DDBJ whole genome shotgun (WGS) entry which is preliminary data.</text>
</comment>
<accession>A0AAJ0MQ62</accession>
<evidence type="ECO:0000313" key="2">
    <source>
        <dbReference type="EMBL" id="KAK3489613.1"/>
    </source>
</evidence>
<dbReference type="RefSeq" id="XP_062691320.1">
    <property type="nucleotide sequence ID" value="XM_062833455.1"/>
</dbReference>
<feature type="region of interest" description="Disordered" evidence="1">
    <location>
        <begin position="196"/>
        <end position="216"/>
    </location>
</feature>
<evidence type="ECO:0000313" key="3">
    <source>
        <dbReference type="Proteomes" id="UP001285908"/>
    </source>
</evidence>
<organism evidence="2 3">
    <name type="scientific">Neurospora hispaniola</name>
    <dbReference type="NCBI Taxonomy" id="588809"/>
    <lineage>
        <taxon>Eukaryota</taxon>
        <taxon>Fungi</taxon>
        <taxon>Dikarya</taxon>
        <taxon>Ascomycota</taxon>
        <taxon>Pezizomycotina</taxon>
        <taxon>Sordariomycetes</taxon>
        <taxon>Sordariomycetidae</taxon>
        <taxon>Sordariales</taxon>
        <taxon>Sordariaceae</taxon>
        <taxon>Neurospora</taxon>
    </lineage>
</organism>
<evidence type="ECO:0000256" key="1">
    <source>
        <dbReference type="SAM" id="MobiDB-lite"/>
    </source>
</evidence>
<gene>
    <name evidence="2" type="ORF">B0T23DRAFT_205140</name>
</gene>
<feature type="compositionally biased region" description="Basic and acidic residues" evidence="1">
    <location>
        <begin position="203"/>
        <end position="216"/>
    </location>
</feature>
<name>A0AAJ0MQ62_9PEZI</name>